<reference evidence="7 8" key="1">
    <citation type="submission" date="2023-07" db="EMBL/GenBank/DDBJ databases">
        <title>Sequencing the genomes of 1000 actinobacteria strains.</title>
        <authorList>
            <person name="Klenk H.-P."/>
        </authorList>
    </citation>
    <scope>NUCLEOTIDE SEQUENCE [LARGE SCALE GENOMIC DNA]</scope>
    <source>
        <strain evidence="7 8">DSM 43749</strain>
    </source>
</reference>
<evidence type="ECO:0000313" key="8">
    <source>
        <dbReference type="Proteomes" id="UP001268819"/>
    </source>
</evidence>
<dbReference type="Pfam" id="PF00440">
    <property type="entry name" value="TetR_N"/>
    <property type="match status" value="1"/>
</dbReference>
<keyword evidence="1" id="KW-0805">Transcription regulation</keyword>
<comment type="caution">
    <text evidence="7">The sequence shown here is derived from an EMBL/GenBank/DDBJ whole genome shotgun (WGS) entry which is preliminary data.</text>
</comment>
<keyword evidence="8" id="KW-1185">Reference proteome</keyword>
<name>A0ABU1PNH9_9PSEU</name>
<dbReference type="InterPro" id="IPR050109">
    <property type="entry name" value="HTH-type_TetR-like_transc_reg"/>
</dbReference>
<feature type="DNA-binding region" description="H-T-H motif" evidence="4">
    <location>
        <begin position="31"/>
        <end position="50"/>
    </location>
</feature>
<evidence type="ECO:0000256" key="5">
    <source>
        <dbReference type="SAM" id="MobiDB-lite"/>
    </source>
</evidence>
<dbReference type="PROSITE" id="PS50977">
    <property type="entry name" value="HTH_TETR_2"/>
    <property type="match status" value="1"/>
</dbReference>
<dbReference type="PRINTS" id="PR00455">
    <property type="entry name" value="HTHTETR"/>
</dbReference>
<dbReference type="PANTHER" id="PTHR30055">
    <property type="entry name" value="HTH-TYPE TRANSCRIPTIONAL REGULATOR RUTR"/>
    <property type="match status" value="1"/>
</dbReference>
<dbReference type="SUPFAM" id="SSF46689">
    <property type="entry name" value="Homeodomain-like"/>
    <property type="match status" value="1"/>
</dbReference>
<dbReference type="InterPro" id="IPR009057">
    <property type="entry name" value="Homeodomain-like_sf"/>
</dbReference>
<dbReference type="PANTHER" id="PTHR30055:SF234">
    <property type="entry name" value="HTH-TYPE TRANSCRIPTIONAL REGULATOR BETI"/>
    <property type="match status" value="1"/>
</dbReference>
<feature type="domain" description="HTH tetR-type" evidence="6">
    <location>
        <begin position="8"/>
        <end position="68"/>
    </location>
</feature>
<evidence type="ECO:0000313" key="7">
    <source>
        <dbReference type="EMBL" id="MDR6592185.1"/>
    </source>
</evidence>
<dbReference type="SUPFAM" id="SSF48498">
    <property type="entry name" value="Tetracyclin repressor-like, C-terminal domain"/>
    <property type="match status" value="1"/>
</dbReference>
<sequence>MNDAARGTRTRAALVAAGIELFDRDGYGATSLDAVCRRVSVTKGALYRHYPSKQALAVAVVEEHFRRWHEVRDAIERRGAGPLATLVELTGEMNRLARTDRVVRVGVRLLFTSELFDLLAGVHVACLSAVVRDLLGRAERAGELVAGLDLRDEADGITSAVVGTQALAAVATGPGGRPDALWRHRLARLATPRVCGGLLGAAAGLTTGTPSTPPRRAPRRTASG</sequence>
<evidence type="ECO:0000256" key="3">
    <source>
        <dbReference type="ARBA" id="ARBA00023163"/>
    </source>
</evidence>
<feature type="region of interest" description="Disordered" evidence="5">
    <location>
        <begin position="205"/>
        <end position="224"/>
    </location>
</feature>
<dbReference type="Gene3D" id="1.10.357.10">
    <property type="entry name" value="Tetracycline Repressor, domain 2"/>
    <property type="match status" value="1"/>
</dbReference>
<proteinExistence type="predicted"/>
<protein>
    <submittedName>
        <fullName evidence="7">AcrR family transcriptional regulator</fullName>
    </submittedName>
</protein>
<keyword evidence="3" id="KW-0804">Transcription</keyword>
<dbReference type="Proteomes" id="UP001268819">
    <property type="component" value="Unassembled WGS sequence"/>
</dbReference>
<keyword evidence="2 4" id="KW-0238">DNA-binding</keyword>
<dbReference type="RefSeq" id="WP_310303442.1">
    <property type="nucleotide sequence ID" value="NZ_BAAAXB010000001.1"/>
</dbReference>
<evidence type="ECO:0000256" key="2">
    <source>
        <dbReference type="ARBA" id="ARBA00023125"/>
    </source>
</evidence>
<dbReference type="InterPro" id="IPR001647">
    <property type="entry name" value="HTH_TetR"/>
</dbReference>
<gene>
    <name evidence="7" type="ORF">J2S66_000569</name>
</gene>
<evidence type="ECO:0000256" key="4">
    <source>
        <dbReference type="PROSITE-ProRule" id="PRU00335"/>
    </source>
</evidence>
<dbReference type="EMBL" id="JAVDSG010000001">
    <property type="protein sequence ID" value="MDR6592185.1"/>
    <property type="molecule type" value="Genomic_DNA"/>
</dbReference>
<evidence type="ECO:0000256" key="1">
    <source>
        <dbReference type="ARBA" id="ARBA00023015"/>
    </source>
</evidence>
<evidence type="ECO:0000259" key="6">
    <source>
        <dbReference type="PROSITE" id="PS50977"/>
    </source>
</evidence>
<dbReference type="InterPro" id="IPR036271">
    <property type="entry name" value="Tet_transcr_reg_TetR-rel_C_sf"/>
</dbReference>
<accession>A0ABU1PNH9</accession>
<organism evidence="7 8">
    <name type="scientific">Saccharothrix longispora</name>
    <dbReference type="NCBI Taxonomy" id="33920"/>
    <lineage>
        <taxon>Bacteria</taxon>
        <taxon>Bacillati</taxon>
        <taxon>Actinomycetota</taxon>
        <taxon>Actinomycetes</taxon>
        <taxon>Pseudonocardiales</taxon>
        <taxon>Pseudonocardiaceae</taxon>
        <taxon>Saccharothrix</taxon>
    </lineage>
</organism>